<feature type="domain" description="Pirin N-terminal" evidence="4">
    <location>
        <begin position="62"/>
        <end position="139"/>
    </location>
</feature>
<accession>A0A7C9TKS8</accession>
<dbReference type="RefSeq" id="WP_163457931.1">
    <property type="nucleotide sequence ID" value="NZ_JAAGOH010000014.1"/>
</dbReference>
<evidence type="ECO:0000259" key="4">
    <source>
        <dbReference type="Pfam" id="PF02678"/>
    </source>
</evidence>
<organism evidence="6 7">
    <name type="scientific">Ideonella livida</name>
    <dbReference type="NCBI Taxonomy" id="2707176"/>
    <lineage>
        <taxon>Bacteria</taxon>
        <taxon>Pseudomonadati</taxon>
        <taxon>Pseudomonadota</taxon>
        <taxon>Betaproteobacteria</taxon>
        <taxon>Burkholderiales</taxon>
        <taxon>Sphaerotilaceae</taxon>
        <taxon>Ideonella</taxon>
    </lineage>
</organism>
<dbReference type="EMBL" id="JAAGOH010000014">
    <property type="protein sequence ID" value="NDY92082.1"/>
    <property type="molecule type" value="Genomic_DNA"/>
</dbReference>
<name>A0A7C9TKS8_9BURK</name>
<dbReference type="SUPFAM" id="SSF51182">
    <property type="entry name" value="RmlC-like cupins"/>
    <property type="match status" value="1"/>
</dbReference>
<comment type="caution">
    <text evidence="6">The sequence shown here is derived from an EMBL/GenBank/DDBJ whole genome shotgun (WGS) entry which is preliminary data.</text>
</comment>
<evidence type="ECO:0000313" key="7">
    <source>
        <dbReference type="Proteomes" id="UP000484255"/>
    </source>
</evidence>
<dbReference type="InterPro" id="IPR003829">
    <property type="entry name" value="Pirin_N_dom"/>
</dbReference>
<protein>
    <submittedName>
        <fullName evidence="6">Pirin family protein</fullName>
    </submittedName>
</protein>
<dbReference type="PANTHER" id="PTHR13903">
    <property type="entry name" value="PIRIN-RELATED"/>
    <property type="match status" value="1"/>
</dbReference>
<comment type="similarity">
    <text evidence="1 2">Belongs to the pirin family.</text>
</comment>
<dbReference type="Pfam" id="PF02678">
    <property type="entry name" value="Pirin"/>
    <property type="match status" value="1"/>
</dbReference>
<evidence type="ECO:0000259" key="5">
    <source>
        <dbReference type="Pfam" id="PF05726"/>
    </source>
</evidence>
<dbReference type="InterPro" id="IPR011051">
    <property type="entry name" value="RmlC_Cupin_sf"/>
</dbReference>
<evidence type="ECO:0000256" key="1">
    <source>
        <dbReference type="ARBA" id="ARBA00008416"/>
    </source>
</evidence>
<dbReference type="Pfam" id="PF05726">
    <property type="entry name" value="Pirin_C"/>
    <property type="match status" value="1"/>
</dbReference>
<dbReference type="InterPro" id="IPR014710">
    <property type="entry name" value="RmlC-like_jellyroll"/>
</dbReference>
<evidence type="ECO:0000256" key="3">
    <source>
        <dbReference type="SAM" id="MobiDB-lite"/>
    </source>
</evidence>
<dbReference type="InterPro" id="IPR008778">
    <property type="entry name" value="Pirin_C_dom"/>
</dbReference>
<dbReference type="AlphaFoldDB" id="A0A7C9TKS8"/>
<sequence>MSSRLTLTPLGMPPWPTQDPFLFCVHHDDRYPRGNGHYGPDAPLAGRQIGSDFSGRDGWSMYHGQQVPGFPAHPHRGFETVTVVRQGRIDHSDSLGAAARYGGGDTQWLTTGAGVVHAEMFPLLSTTQGNPTELFQIWLNLPARAKFAPPHFTMFWAEQIPRLLAPGVTVTVVAGALPGASGAPLPPPPDSWAAQPEADVAIWTVRLAPDARWTLPAACGPRTLRRLYFFAGQALEIDGQAIAPGVAIDPPAGEALALHNPGAAELELLMLQGAPIGESVAQYGPFVMNTRAELQQAFADYQRTQFGGWPWPDEAPVHGPDPARFARHADGQVEHPPGAAKGG</sequence>
<proteinExistence type="inferred from homology"/>
<evidence type="ECO:0000256" key="2">
    <source>
        <dbReference type="RuleBase" id="RU003457"/>
    </source>
</evidence>
<gene>
    <name evidence="6" type="ORF">G3A44_12870</name>
</gene>
<feature type="domain" description="Pirin C-terminal" evidence="5">
    <location>
        <begin position="203"/>
        <end position="307"/>
    </location>
</feature>
<dbReference type="InterPro" id="IPR012093">
    <property type="entry name" value="Pirin"/>
</dbReference>
<reference evidence="6 7" key="1">
    <citation type="submission" date="2020-02" db="EMBL/GenBank/DDBJ databases">
        <title>Ideonella bacterium strain TBM-1.</title>
        <authorList>
            <person name="Chen W.-M."/>
        </authorList>
    </citation>
    <scope>NUCLEOTIDE SEQUENCE [LARGE SCALE GENOMIC DNA]</scope>
    <source>
        <strain evidence="6 7">TBM-1</strain>
    </source>
</reference>
<feature type="region of interest" description="Disordered" evidence="3">
    <location>
        <begin position="309"/>
        <end position="343"/>
    </location>
</feature>
<dbReference type="PANTHER" id="PTHR13903:SF8">
    <property type="entry name" value="PIRIN"/>
    <property type="match status" value="1"/>
</dbReference>
<dbReference type="Proteomes" id="UP000484255">
    <property type="component" value="Unassembled WGS sequence"/>
</dbReference>
<dbReference type="Gene3D" id="2.60.120.10">
    <property type="entry name" value="Jelly Rolls"/>
    <property type="match status" value="2"/>
</dbReference>
<evidence type="ECO:0000313" key="6">
    <source>
        <dbReference type="EMBL" id="NDY92082.1"/>
    </source>
</evidence>
<keyword evidence="7" id="KW-1185">Reference proteome</keyword>